<sequence>MSEEISDFAGAGTNVVANGVSIAQYRVVCQMLVFGSGYEGGHRLESVKAKNN</sequence>
<gene>
    <name evidence="1" type="ORF">PG2071B_0817</name>
</gene>
<organism evidence="1 2">
    <name type="scientific">Bifidobacterium pseudolongum subsp. globosum</name>
    <dbReference type="NCBI Taxonomy" id="1690"/>
    <lineage>
        <taxon>Bacteria</taxon>
        <taxon>Bacillati</taxon>
        <taxon>Actinomycetota</taxon>
        <taxon>Actinomycetes</taxon>
        <taxon>Bifidobacteriales</taxon>
        <taxon>Bifidobacteriaceae</taxon>
        <taxon>Bifidobacterium</taxon>
    </lineage>
</organism>
<dbReference type="Proteomes" id="UP000291187">
    <property type="component" value="Unassembled WGS sequence"/>
</dbReference>
<dbReference type="RefSeq" id="WP_165362220.1">
    <property type="nucleotide sequence ID" value="NZ_RYUM01000009.1"/>
</dbReference>
<protein>
    <submittedName>
        <fullName evidence="1">Uncharacterized protein</fullName>
    </submittedName>
</protein>
<proteinExistence type="predicted"/>
<name>A0A4Q5A5Q8_9BIFI</name>
<comment type="caution">
    <text evidence="1">The sequence shown here is derived from an EMBL/GenBank/DDBJ whole genome shotgun (WGS) entry which is preliminary data.</text>
</comment>
<evidence type="ECO:0000313" key="2">
    <source>
        <dbReference type="Proteomes" id="UP000291187"/>
    </source>
</evidence>
<dbReference type="EMBL" id="RYUM01000009">
    <property type="protein sequence ID" value="RYQ19407.1"/>
    <property type="molecule type" value="Genomic_DNA"/>
</dbReference>
<accession>A0A4Q5A5Q8</accession>
<evidence type="ECO:0000313" key="1">
    <source>
        <dbReference type="EMBL" id="RYQ19407.1"/>
    </source>
</evidence>
<dbReference type="AlphaFoldDB" id="A0A4Q5A5Q8"/>
<reference evidence="1 2" key="1">
    <citation type="submission" date="2018-12" db="EMBL/GenBank/DDBJ databases">
        <title>Unveiling genomic diversity among members of the Bifidobacterium pseudolongum species, a widely distributed gut commensal of the animal kingdom.</title>
        <authorList>
            <person name="Lugli G.A."/>
            <person name="Duranti S."/>
            <person name="Albert K."/>
            <person name="Mancabelli L."/>
            <person name="Napoli S."/>
            <person name="Viappiani A."/>
            <person name="Anzalone R."/>
            <person name="Longhi G."/>
            <person name="Milani C."/>
            <person name="Turroni F."/>
            <person name="Alessandri G."/>
            <person name="Sela D.A."/>
            <person name="Van Sinderen D."/>
            <person name="Ventura M."/>
        </authorList>
    </citation>
    <scope>NUCLEOTIDE SEQUENCE [LARGE SCALE GENOMIC DNA]</scope>
    <source>
        <strain evidence="1 2">2071B</strain>
    </source>
</reference>